<organism evidence="1">
    <name type="scientific">marine sediment metagenome</name>
    <dbReference type="NCBI Taxonomy" id="412755"/>
    <lineage>
        <taxon>unclassified sequences</taxon>
        <taxon>metagenomes</taxon>
        <taxon>ecological metagenomes</taxon>
    </lineage>
</organism>
<comment type="caution">
    <text evidence="1">The sequence shown here is derived from an EMBL/GenBank/DDBJ whole genome shotgun (WGS) entry which is preliminary data.</text>
</comment>
<feature type="non-terminal residue" evidence="1">
    <location>
        <position position="47"/>
    </location>
</feature>
<reference evidence="1" key="1">
    <citation type="journal article" date="2015" name="Nature">
        <title>Complex archaea that bridge the gap between prokaryotes and eukaryotes.</title>
        <authorList>
            <person name="Spang A."/>
            <person name="Saw J.H."/>
            <person name="Jorgensen S.L."/>
            <person name="Zaremba-Niedzwiedzka K."/>
            <person name="Martijn J."/>
            <person name="Lind A.E."/>
            <person name="van Eijk R."/>
            <person name="Schleper C."/>
            <person name="Guy L."/>
            <person name="Ettema T.J."/>
        </authorList>
    </citation>
    <scope>NUCLEOTIDE SEQUENCE</scope>
</reference>
<gene>
    <name evidence="1" type="ORF">LCGC14_2800090</name>
</gene>
<protein>
    <submittedName>
        <fullName evidence="1">Uncharacterized protein</fullName>
    </submittedName>
</protein>
<dbReference type="AlphaFoldDB" id="A0A0F9AWG6"/>
<dbReference type="EMBL" id="LAZR01052519">
    <property type="protein sequence ID" value="KKK82769.1"/>
    <property type="molecule type" value="Genomic_DNA"/>
</dbReference>
<accession>A0A0F9AWG6</accession>
<sequence length="47" mass="5323">MGAYGTWADGDPKRMRISVYFENADSYTIVEGMPLCYNHDTTTNWSG</sequence>
<name>A0A0F9AWG6_9ZZZZ</name>
<evidence type="ECO:0000313" key="1">
    <source>
        <dbReference type="EMBL" id="KKK82769.1"/>
    </source>
</evidence>
<proteinExistence type="predicted"/>